<dbReference type="GO" id="GO:0005737">
    <property type="term" value="C:cytoplasm"/>
    <property type="evidence" value="ECO:0007669"/>
    <property type="project" value="TreeGrafter"/>
</dbReference>
<organism evidence="3 4">
    <name type="scientific">Candidatus Allocopromorpha excrementavium</name>
    <dbReference type="NCBI Taxonomy" id="2840741"/>
    <lineage>
        <taxon>Bacteria</taxon>
        <taxon>Bacillati</taxon>
        <taxon>Bacillota</taxon>
        <taxon>Clostridia</taxon>
        <taxon>Eubacteriales</taxon>
        <taxon>Eubacteriaceae</taxon>
        <taxon>Eubacteriaceae incertae sedis</taxon>
        <taxon>Candidatus Allocopromorpha</taxon>
    </lineage>
</organism>
<protein>
    <recommendedName>
        <fullName evidence="1">Peptidase M20 domain-containing protein 2</fullName>
    </recommendedName>
</protein>
<evidence type="ECO:0000256" key="1">
    <source>
        <dbReference type="PIRNR" id="PIRNR037226"/>
    </source>
</evidence>
<dbReference type="InterPro" id="IPR017144">
    <property type="entry name" value="Xaa-Arg_dipeptidase"/>
</dbReference>
<accession>A0A9D1HD88</accession>
<gene>
    <name evidence="3" type="ORF">IAD12_06400</name>
</gene>
<dbReference type="InterPro" id="IPR052030">
    <property type="entry name" value="Peptidase_M20/M20A_hydrolases"/>
</dbReference>
<evidence type="ECO:0000313" key="4">
    <source>
        <dbReference type="Proteomes" id="UP000824159"/>
    </source>
</evidence>
<dbReference type="Pfam" id="PF07687">
    <property type="entry name" value="M20_dimer"/>
    <property type="match status" value="1"/>
</dbReference>
<dbReference type="InterPro" id="IPR017439">
    <property type="entry name" value="Amidohydrolase"/>
</dbReference>
<name>A0A9D1HD88_9FIRM</name>
<dbReference type="EMBL" id="DVLX01000081">
    <property type="protein sequence ID" value="HIT99866.1"/>
    <property type="molecule type" value="Genomic_DNA"/>
</dbReference>
<dbReference type="Gene3D" id="3.30.70.360">
    <property type="match status" value="1"/>
</dbReference>
<comment type="caution">
    <text evidence="3">The sequence shown here is derived from an EMBL/GenBank/DDBJ whole genome shotgun (WGS) entry which is preliminary data.</text>
</comment>
<dbReference type="GO" id="GO:0071713">
    <property type="term" value="F:para-aminobenzoyl-glutamate hydrolase activity"/>
    <property type="evidence" value="ECO:0007669"/>
    <property type="project" value="TreeGrafter"/>
</dbReference>
<dbReference type="GO" id="GO:0046657">
    <property type="term" value="P:folic acid catabolic process"/>
    <property type="evidence" value="ECO:0007669"/>
    <property type="project" value="TreeGrafter"/>
</dbReference>
<dbReference type="NCBIfam" id="TIGR01891">
    <property type="entry name" value="amidohydrolases"/>
    <property type="match status" value="1"/>
</dbReference>
<dbReference type="InterPro" id="IPR011650">
    <property type="entry name" value="Peptidase_M20_dimer"/>
</dbReference>
<dbReference type="FunFam" id="3.30.70.360:FF:000004">
    <property type="entry name" value="Peptidase M20 domain-containing protein 2"/>
    <property type="match status" value="1"/>
</dbReference>
<dbReference type="GO" id="GO:0016805">
    <property type="term" value="F:dipeptidase activity"/>
    <property type="evidence" value="ECO:0007669"/>
    <property type="project" value="InterPro"/>
</dbReference>
<dbReference type="Proteomes" id="UP000824159">
    <property type="component" value="Unassembled WGS sequence"/>
</dbReference>
<dbReference type="AlphaFoldDB" id="A0A9D1HD88"/>
<evidence type="ECO:0000259" key="2">
    <source>
        <dbReference type="Pfam" id="PF07687"/>
    </source>
</evidence>
<feature type="domain" description="Peptidase M20 dimerisation" evidence="2">
    <location>
        <begin position="178"/>
        <end position="266"/>
    </location>
</feature>
<reference evidence="3" key="1">
    <citation type="submission" date="2020-10" db="EMBL/GenBank/DDBJ databases">
        <authorList>
            <person name="Gilroy R."/>
        </authorList>
    </citation>
    <scope>NUCLEOTIDE SEQUENCE</scope>
    <source>
        <strain evidence="3">CHK176-22527</strain>
    </source>
</reference>
<dbReference type="PANTHER" id="PTHR30575">
    <property type="entry name" value="PEPTIDASE M20"/>
    <property type="match status" value="1"/>
</dbReference>
<dbReference type="Gene3D" id="3.40.630.10">
    <property type="entry name" value="Zn peptidases"/>
    <property type="match status" value="1"/>
</dbReference>
<dbReference type="InterPro" id="IPR036264">
    <property type="entry name" value="Bact_exopeptidase_dim_dom"/>
</dbReference>
<dbReference type="SUPFAM" id="SSF55031">
    <property type="entry name" value="Bacterial exopeptidase dimerisation domain"/>
    <property type="match status" value="1"/>
</dbReference>
<dbReference type="Pfam" id="PF01546">
    <property type="entry name" value="Peptidase_M20"/>
    <property type="match status" value="1"/>
</dbReference>
<reference evidence="3" key="2">
    <citation type="journal article" date="2021" name="PeerJ">
        <title>Extensive microbial diversity within the chicken gut microbiome revealed by metagenomics and culture.</title>
        <authorList>
            <person name="Gilroy R."/>
            <person name="Ravi A."/>
            <person name="Getino M."/>
            <person name="Pursley I."/>
            <person name="Horton D.L."/>
            <person name="Alikhan N.F."/>
            <person name="Baker D."/>
            <person name="Gharbi K."/>
            <person name="Hall N."/>
            <person name="Watson M."/>
            <person name="Adriaenssens E.M."/>
            <person name="Foster-Nyarko E."/>
            <person name="Jarju S."/>
            <person name="Secka A."/>
            <person name="Antonio M."/>
            <person name="Oren A."/>
            <person name="Chaudhuri R.R."/>
            <person name="La Ragione R."/>
            <person name="Hildebrand F."/>
            <person name="Pallen M.J."/>
        </authorList>
    </citation>
    <scope>NUCLEOTIDE SEQUENCE</scope>
    <source>
        <strain evidence="3">CHK176-22527</strain>
    </source>
</reference>
<dbReference type="SUPFAM" id="SSF53187">
    <property type="entry name" value="Zn-dependent exopeptidases"/>
    <property type="match status" value="1"/>
</dbReference>
<evidence type="ECO:0000313" key="3">
    <source>
        <dbReference type="EMBL" id="HIT99866.1"/>
    </source>
</evidence>
<comment type="similarity">
    <text evidence="1">Belongs to the peptidase M20A family.</text>
</comment>
<dbReference type="InterPro" id="IPR002933">
    <property type="entry name" value="Peptidase_M20"/>
</dbReference>
<proteinExistence type="inferred from homology"/>
<dbReference type="PIRSF" id="PIRSF037226">
    <property type="entry name" value="Amidohydrolase_ACY1L2_prd"/>
    <property type="match status" value="1"/>
</dbReference>
<dbReference type="PANTHER" id="PTHR30575:SF0">
    <property type="entry name" value="XAA-ARG DIPEPTIDASE"/>
    <property type="match status" value="1"/>
</dbReference>
<sequence>MIDKDVVDTIENLVSKHIGKMKNISDFIFKNPELGGEEYIACRYLSDIMNELGFEVTEKYCDLETSFLAELDNGEGPVLGIIVEYDALPGFGPDGSAAHACGHNWISAVGVGTAMIISDMKDMFSGKLRVIGTPAMENLGCKAEMIKEHAFDDVDIVIQPHLEHYTTVYSKFLAMDAMEFRFKGRASHAASSPEEGINALDAVQFMFAGMNALRQYVKPEVKIHGIICDGGETPSTIPDTASCKFYIRANTRKYLEEIKPKIMRCAEGAAMMAGAEVDISYFENQYDNMLNTPVLQELALKYMGKEGIELSENYEAVGGMSSSDIGNVSHVCPTLYMEFAMDAEGRCKVHDKTALEYVNSEFAAEKLMKVSKIMSEILMELFGDSELVKNVKKEHNKVLRENIVGKS</sequence>